<dbReference type="PANTHER" id="PTHR30472">
    <property type="entry name" value="FERRIC ENTEROBACTIN TRANSPORT SYSTEM PERMEASE PROTEIN"/>
    <property type="match status" value="1"/>
</dbReference>
<evidence type="ECO:0000256" key="2">
    <source>
        <dbReference type="ARBA" id="ARBA00007935"/>
    </source>
</evidence>
<feature type="transmembrane region" description="Helical" evidence="8">
    <location>
        <begin position="151"/>
        <end position="173"/>
    </location>
</feature>
<evidence type="ECO:0000256" key="5">
    <source>
        <dbReference type="ARBA" id="ARBA00022692"/>
    </source>
</evidence>
<evidence type="ECO:0000256" key="4">
    <source>
        <dbReference type="ARBA" id="ARBA00022475"/>
    </source>
</evidence>
<keyword evidence="4" id="KW-1003">Cell membrane</keyword>
<evidence type="ECO:0000256" key="6">
    <source>
        <dbReference type="ARBA" id="ARBA00022989"/>
    </source>
</evidence>
<dbReference type="Proteomes" id="UP000291236">
    <property type="component" value="Chromosome"/>
</dbReference>
<feature type="transmembrane region" description="Helical" evidence="8">
    <location>
        <begin position="257"/>
        <end position="276"/>
    </location>
</feature>
<evidence type="ECO:0000256" key="3">
    <source>
        <dbReference type="ARBA" id="ARBA00022448"/>
    </source>
</evidence>
<keyword evidence="6 8" id="KW-1133">Transmembrane helix</keyword>
<evidence type="ECO:0000313" key="10">
    <source>
        <dbReference type="Proteomes" id="UP000291236"/>
    </source>
</evidence>
<evidence type="ECO:0000256" key="7">
    <source>
        <dbReference type="ARBA" id="ARBA00023136"/>
    </source>
</evidence>
<dbReference type="KEGG" id="sbf:JCM31447_19970"/>
<feature type="transmembrane region" description="Helical" evidence="8">
    <location>
        <begin position="311"/>
        <end position="330"/>
    </location>
</feature>
<feature type="transmembrane region" description="Helical" evidence="8">
    <location>
        <begin position="68"/>
        <end position="88"/>
    </location>
</feature>
<evidence type="ECO:0000313" key="9">
    <source>
        <dbReference type="EMBL" id="BBH53553.1"/>
    </source>
</evidence>
<dbReference type="GO" id="GO:0005886">
    <property type="term" value="C:plasma membrane"/>
    <property type="evidence" value="ECO:0007669"/>
    <property type="project" value="UniProtKB-SubCell"/>
</dbReference>
<dbReference type="Pfam" id="PF01032">
    <property type="entry name" value="FecCD"/>
    <property type="match status" value="1"/>
</dbReference>
<dbReference type="AlphaFoldDB" id="A0A4P2VJX9"/>
<dbReference type="SUPFAM" id="SSF81345">
    <property type="entry name" value="ABC transporter involved in vitamin B12 uptake, BtuC"/>
    <property type="match status" value="1"/>
</dbReference>
<comment type="similarity">
    <text evidence="2">Belongs to the binding-protein-dependent transport system permease family. FecCD subfamily.</text>
</comment>
<keyword evidence="5 8" id="KW-0812">Transmembrane</keyword>
<keyword evidence="3" id="KW-0813">Transport</keyword>
<name>A0A4P2VJX9_FLUSA</name>
<dbReference type="FunFam" id="1.10.3470.10:FF:000001">
    <property type="entry name" value="Vitamin B12 ABC transporter permease BtuC"/>
    <property type="match status" value="1"/>
</dbReference>
<dbReference type="InterPro" id="IPR000522">
    <property type="entry name" value="ABC_transptr_permease_BtuC"/>
</dbReference>
<proteinExistence type="inferred from homology"/>
<sequence length="334" mass="36653">MMTVFTKNILSQTKQISLFFILFIALAIFILFSSFVGDVKINIDQLLPNIVHNYLENTILFEYRLPRLLIGACTGAQFAIAGAILQAVTKNQLAAPNIIGINSGASFFSVLSLLVFSNSSFFLLPVAAFLGALFASILVYLFAFKNGITPLRLILSGIAIDAFFQAGTTFILVNNTNEVGSIYMWLSGSLWGKEWHEFYYILPCTLIGTFLALILSQRINILTLSDEIIIGLGVNINLSRIILLVLAIFLSSSAVCLVGPIGFVGLIVPHIMRALFDYDYKIIIPFSALGGAFLVILSDTIGRTIFAPHEVPAGLIATLIGSPYFIYLLLKERY</sequence>
<keyword evidence="7 8" id="KW-0472">Membrane</keyword>
<feature type="transmembrane region" description="Helical" evidence="8">
    <location>
        <begin position="95"/>
        <end position="116"/>
    </location>
</feature>
<organism evidence="9 10">
    <name type="scientific">Fluviispira sanaruensis</name>
    <dbReference type="NCBI Taxonomy" id="2493639"/>
    <lineage>
        <taxon>Bacteria</taxon>
        <taxon>Pseudomonadati</taxon>
        <taxon>Bdellovibrionota</taxon>
        <taxon>Oligoflexia</taxon>
        <taxon>Silvanigrellales</taxon>
        <taxon>Silvanigrellaceae</taxon>
        <taxon>Fluviispira</taxon>
    </lineage>
</organism>
<dbReference type="PANTHER" id="PTHR30472:SF24">
    <property type="entry name" value="FERRIC ENTEROBACTIN TRANSPORT SYSTEM PERMEASE PROTEIN FEPG"/>
    <property type="match status" value="1"/>
</dbReference>
<dbReference type="OrthoDB" id="9055647at2"/>
<dbReference type="EMBL" id="AP019368">
    <property type="protein sequence ID" value="BBH53553.1"/>
    <property type="molecule type" value="Genomic_DNA"/>
</dbReference>
<feature type="transmembrane region" description="Helical" evidence="8">
    <location>
        <begin position="122"/>
        <end position="144"/>
    </location>
</feature>
<dbReference type="GO" id="GO:0022857">
    <property type="term" value="F:transmembrane transporter activity"/>
    <property type="evidence" value="ECO:0007669"/>
    <property type="project" value="InterPro"/>
</dbReference>
<protein>
    <submittedName>
        <fullName evidence="9">Iron ABC transporter permease</fullName>
    </submittedName>
</protein>
<feature type="transmembrane region" description="Helical" evidence="8">
    <location>
        <begin position="228"/>
        <end position="251"/>
    </location>
</feature>
<feature type="transmembrane region" description="Helical" evidence="8">
    <location>
        <begin position="283"/>
        <end position="305"/>
    </location>
</feature>
<keyword evidence="10" id="KW-1185">Reference proteome</keyword>
<dbReference type="InterPro" id="IPR037294">
    <property type="entry name" value="ABC_BtuC-like"/>
</dbReference>
<feature type="transmembrane region" description="Helical" evidence="8">
    <location>
        <begin position="16"/>
        <end position="36"/>
    </location>
</feature>
<gene>
    <name evidence="9" type="ORF">JCM31447_19970</name>
</gene>
<dbReference type="CDD" id="cd06550">
    <property type="entry name" value="TM_ABC_iron-siderophores_like"/>
    <property type="match status" value="1"/>
</dbReference>
<comment type="subcellular location">
    <subcellularLocation>
        <location evidence="1">Cell membrane</location>
        <topology evidence="1">Multi-pass membrane protein</topology>
    </subcellularLocation>
</comment>
<evidence type="ECO:0000256" key="8">
    <source>
        <dbReference type="SAM" id="Phobius"/>
    </source>
</evidence>
<accession>A0A4P2VJX9</accession>
<feature type="transmembrane region" description="Helical" evidence="8">
    <location>
        <begin position="198"/>
        <end position="216"/>
    </location>
</feature>
<dbReference type="GO" id="GO:0033214">
    <property type="term" value="P:siderophore-iron import into cell"/>
    <property type="evidence" value="ECO:0007669"/>
    <property type="project" value="TreeGrafter"/>
</dbReference>
<evidence type="ECO:0000256" key="1">
    <source>
        <dbReference type="ARBA" id="ARBA00004651"/>
    </source>
</evidence>
<reference evidence="9 10" key="1">
    <citation type="submission" date="2018-12" db="EMBL/GenBank/DDBJ databases">
        <title>Rubrispira sanarue gen. nov., sp., nov., a member of the order Silvanigrellales, isolated from a brackish lake in Hamamatsu Japan.</title>
        <authorList>
            <person name="Maejima Y."/>
            <person name="Iino T."/>
            <person name="Muraguchi Y."/>
            <person name="Fukuda K."/>
            <person name="Nojiri H."/>
            <person name="Ohkuma M."/>
            <person name="Moriuchi R."/>
            <person name="Dohra H."/>
            <person name="Kimbara K."/>
            <person name="Shintani M."/>
        </authorList>
    </citation>
    <scope>NUCLEOTIDE SEQUENCE [LARGE SCALE GENOMIC DNA]</scope>
    <source>
        <strain evidence="9 10">RF1110005</strain>
    </source>
</reference>
<dbReference type="RefSeq" id="WP_130609624.1">
    <property type="nucleotide sequence ID" value="NZ_AP019368.1"/>
</dbReference>
<dbReference type="Gene3D" id="1.10.3470.10">
    <property type="entry name" value="ABC transporter involved in vitamin B12 uptake, BtuC"/>
    <property type="match status" value="1"/>
</dbReference>